<comment type="cofactor">
    <cofactor evidence="1">
        <name>pyridoxal 5'-phosphate</name>
        <dbReference type="ChEBI" id="CHEBI:597326"/>
    </cofactor>
</comment>
<evidence type="ECO:0000313" key="12">
    <source>
        <dbReference type="EMBL" id="MBB5771435.1"/>
    </source>
</evidence>
<dbReference type="PANTHER" id="PTHR21152:SF40">
    <property type="entry name" value="ALANINE--GLYOXYLATE AMINOTRANSFERASE"/>
    <property type="match status" value="1"/>
</dbReference>
<evidence type="ECO:0000256" key="5">
    <source>
        <dbReference type="ARBA" id="ARBA00022490"/>
    </source>
</evidence>
<keyword evidence="8 12" id="KW-0808">Transferase</keyword>
<evidence type="ECO:0000256" key="4">
    <source>
        <dbReference type="ARBA" id="ARBA00013030"/>
    </source>
</evidence>
<dbReference type="NCBIfam" id="TIGR01365">
    <property type="entry name" value="serC_2"/>
    <property type="match status" value="1"/>
</dbReference>
<dbReference type="UniPathway" id="UPA00135">
    <property type="reaction ID" value="UER00197"/>
</dbReference>
<dbReference type="GO" id="GO:0008453">
    <property type="term" value="F:alanine-glyoxylate transaminase activity"/>
    <property type="evidence" value="ECO:0007669"/>
    <property type="project" value="TreeGrafter"/>
</dbReference>
<protein>
    <recommendedName>
        <fullName evidence="4">phosphoserine transaminase</fullName>
        <ecNumber evidence="4">2.6.1.52</ecNumber>
    </recommendedName>
</protein>
<keyword evidence="7" id="KW-0028">Amino-acid biosynthesis</keyword>
<dbReference type="GO" id="GO:0004648">
    <property type="term" value="F:O-phospho-L-serine:2-oxoglutarate aminotransferase activity"/>
    <property type="evidence" value="ECO:0007669"/>
    <property type="project" value="UniProtKB-EC"/>
</dbReference>
<evidence type="ECO:0000256" key="8">
    <source>
        <dbReference type="ARBA" id="ARBA00022679"/>
    </source>
</evidence>
<dbReference type="AlphaFoldDB" id="A0A7W9FTR5"/>
<dbReference type="EMBL" id="JACHLJ010000001">
    <property type="protein sequence ID" value="MBB5771435.1"/>
    <property type="molecule type" value="Genomic_DNA"/>
</dbReference>
<accession>A0A7W9FTR5</accession>
<dbReference type="InterPro" id="IPR015422">
    <property type="entry name" value="PyrdxlP-dep_Trfase_small"/>
</dbReference>
<dbReference type="Proteomes" id="UP000556201">
    <property type="component" value="Unassembled WGS sequence"/>
</dbReference>
<dbReference type="SUPFAM" id="SSF53383">
    <property type="entry name" value="PLP-dependent transferases"/>
    <property type="match status" value="1"/>
</dbReference>
<dbReference type="NCBIfam" id="NF002841">
    <property type="entry name" value="PRK03080.1-2"/>
    <property type="match status" value="1"/>
</dbReference>
<evidence type="ECO:0000256" key="6">
    <source>
        <dbReference type="ARBA" id="ARBA00022576"/>
    </source>
</evidence>
<evidence type="ECO:0000313" key="13">
    <source>
        <dbReference type="Proteomes" id="UP000556201"/>
    </source>
</evidence>
<keyword evidence="10" id="KW-0718">Serine biosynthesis</keyword>
<proteinExistence type="inferred from homology"/>
<evidence type="ECO:0000256" key="9">
    <source>
        <dbReference type="ARBA" id="ARBA00022898"/>
    </source>
</evidence>
<dbReference type="InterPro" id="IPR015424">
    <property type="entry name" value="PyrdxlP-dep_Trfase"/>
</dbReference>
<dbReference type="Gene3D" id="3.90.1150.10">
    <property type="entry name" value="Aspartate Aminotransferase, domain 1"/>
    <property type="match status" value="1"/>
</dbReference>
<sequence>MSTKPDVKPARPWFSAGPTAKRPGYALGGLPSDLLGRGIRAPEVVERFAHALRLTREVLEVPDSHVMLYTPGSDTGAVEAALWGMLGARPVQVVAFENFGLTWLADVKDHLGLEPEALTAPWGELPDLSQADWSKDVVFPWNGTTSGVRVPDADWIADDREGLAICDATSAAFAMPLRWDKLDVVTFSFQKALGGEAGIGVMVLSPRAVERLDTFRPDRAIPKLLRLTDGKGRFDRALADGVAINTFSIVTIEDWIDALGWAKDIGGLSELIRRTDASYAALAQWVERTDWIAFLPDRPEIRSTTSVCLKFTDARIAALNDKAQKAFVTRFKALLEGEAAVFDMEPHRNALPGLRLWCGCTVETADVVAATPWLEWAFETALQSSPE</sequence>
<dbReference type="InterPro" id="IPR022278">
    <property type="entry name" value="Pser_aminoTfrase"/>
</dbReference>
<dbReference type="GO" id="GO:0004760">
    <property type="term" value="F:L-serine-pyruvate transaminase activity"/>
    <property type="evidence" value="ECO:0007669"/>
    <property type="project" value="TreeGrafter"/>
</dbReference>
<evidence type="ECO:0000256" key="7">
    <source>
        <dbReference type="ARBA" id="ARBA00022605"/>
    </source>
</evidence>
<dbReference type="InterPro" id="IPR015421">
    <property type="entry name" value="PyrdxlP-dep_Trfase_major"/>
</dbReference>
<dbReference type="PANTHER" id="PTHR21152">
    <property type="entry name" value="AMINOTRANSFERASE CLASS V"/>
    <property type="match status" value="1"/>
</dbReference>
<dbReference type="GO" id="GO:0006564">
    <property type="term" value="P:L-serine biosynthetic process"/>
    <property type="evidence" value="ECO:0007669"/>
    <property type="project" value="UniProtKB-KW"/>
</dbReference>
<keyword evidence="9" id="KW-0663">Pyridoxal phosphate</keyword>
<dbReference type="RefSeq" id="WP_184278881.1">
    <property type="nucleotide sequence ID" value="NZ_JACHLJ010000001.1"/>
</dbReference>
<comment type="catalytic activity">
    <reaction evidence="11">
        <text>O-phospho-L-serine + 2-oxoglutarate = 3-phosphooxypyruvate + L-glutamate</text>
        <dbReference type="Rhea" id="RHEA:14329"/>
        <dbReference type="ChEBI" id="CHEBI:16810"/>
        <dbReference type="ChEBI" id="CHEBI:18110"/>
        <dbReference type="ChEBI" id="CHEBI:29985"/>
        <dbReference type="ChEBI" id="CHEBI:57524"/>
        <dbReference type="EC" id="2.6.1.52"/>
    </reaction>
</comment>
<dbReference type="InterPro" id="IPR006271">
    <property type="entry name" value="Pser_aminoTfrase_methanosarc"/>
</dbReference>
<gene>
    <name evidence="12" type="ORF">HNP47_001404</name>
</gene>
<comment type="pathway">
    <text evidence="2">Amino-acid biosynthesis; L-serine biosynthesis; L-serine from 3-phospho-D-glycerate: step 2/3.</text>
</comment>
<comment type="caution">
    <text evidence="12">The sequence shown here is derived from an EMBL/GenBank/DDBJ whole genome shotgun (WGS) entry which is preliminary data.</text>
</comment>
<evidence type="ECO:0000256" key="3">
    <source>
        <dbReference type="ARBA" id="ARBA00006904"/>
    </source>
</evidence>
<reference evidence="12 13" key="1">
    <citation type="submission" date="2020-08" db="EMBL/GenBank/DDBJ databases">
        <title>Functional genomics of gut bacteria from endangered species of beetles.</title>
        <authorList>
            <person name="Carlos-Shanley C."/>
        </authorList>
    </citation>
    <scope>NUCLEOTIDE SEQUENCE [LARGE SCALE GENOMIC DNA]</scope>
    <source>
        <strain evidence="12 13">S00192</strain>
    </source>
</reference>
<name>A0A7W9FTR5_BREVE</name>
<dbReference type="GO" id="GO:0019265">
    <property type="term" value="P:glycine biosynthetic process, by transamination of glyoxylate"/>
    <property type="evidence" value="ECO:0007669"/>
    <property type="project" value="TreeGrafter"/>
</dbReference>
<evidence type="ECO:0000256" key="10">
    <source>
        <dbReference type="ARBA" id="ARBA00023299"/>
    </source>
</evidence>
<comment type="similarity">
    <text evidence="3">Belongs to the class-V pyridoxal-phosphate-dependent aminotransferase family. SerC subfamily.</text>
</comment>
<evidence type="ECO:0000256" key="2">
    <source>
        <dbReference type="ARBA" id="ARBA00005099"/>
    </source>
</evidence>
<dbReference type="Gene3D" id="3.40.640.10">
    <property type="entry name" value="Type I PLP-dependent aspartate aminotransferase-like (Major domain)"/>
    <property type="match status" value="1"/>
</dbReference>
<evidence type="ECO:0000256" key="1">
    <source>
        <dbReference type="ARBA" id="ARBA00001933"/>
    </source>
</evidence>
<evidence type="ECO:0000256" key="11">
    <source>
        <dbReference type="ARBA" id="ARBA00049007"/>
    </source>
</evidence>
<keyword evidence="6 12" id="KW-0032">Aminotransferase</keyword>
<organism evidence="12 13">
    <name type="scientific">Brevundimonas vesicularis</name>
    <name type="common">Pseudomonas vesicularis</name>
    <dbReference type="NCBI Taxonomy" id="41276"/>
    <lineage>
        <taxon>Bacteria</taxon>
        <taxon>Pseudomonadati</taxon>
        <taxon>Pseudomonadota</taxon>
        <taxon>Alphaproteobacteria</taxon>
        <taxon>Caulobacterales</taxon>
        <taxon>Caulobacteraceae</taxon>
        <taxon>Brevundimonas</taxon>
    </lineage>
</organism>
<dbReference type="EC" id="2.6.1.52" evidence="4"/>
<dbReference type="PIRSF" id="PIRSF000525">
    <property type="entry name" value="SerC"/>
    <property type="match status" value="1"/>
</dbReference>
<keyword evidence="5" id="KW-0963">Cytoplasm</keyword>